<dbReference type="InterPro" id="IPR011037">
    <property type="entry name" value="Pyrv_Knase-like_insert_dom_sf"/>
</dbReference>
<dbReference type="PROSITE" id="PS51340">
    <property type="entry name" value="MOSC"/>
    <property type="match status" value="1"/>
</dbReference>
<evidence type="ECO:0000259" key="1">
    <source>
        <dbReference type="PROSITE" id="PS51340"/>
    </source>
</evidence>
<dbReference type="SUPFAM" id="SSF50800">
    <property type="entry name" value="PK beta-barrel domain-like"/>
    <property type="match status" value="1"/>
</dbReference>
<sequence length="367" mass="40854">MGVSSLLSDLITNDLRTAIAVVVLTTSLLLNLAKNNATSTSDNNNNNDDGDCCIAKVSGIYIHPVKSMRSISLLESTINLEKRCLTDDRRFMVVYELPLPVYKKKWELNDTTHRFLTQRQCPSLATISATIDVDDFLILEKQSFPHEQTYLAGLWDNVVVVEDLGDDAASFIQRIVDDDDEFSSTNRKIVVRLVSQPRRDNRNYIPDYAKTWNGSKLGLTSLTDGFPILIASESSLDELNKRLIASGKDSIPMSRFRPNIVIQGGNLLQPFEEDKWKIILIGDIVFAIVKACPRCKQSCTDQITGKVSPEPVEIMKSFRQCTSSSDDDGGAVFFAQNAIPIGRIEGRSIKVGDTVKVLERGDPVYID</sequence>
<dbReference type="EMBL" id="KV784353">
    <property type="protein sequence ID" value="OEU22144.1"/>
    <property type="molecule type" value="Genomic_DNA"/>
</dbReference>
<dbReference type="PANTHER" id="PTHR14237">
    <property type="entry name" value="MOLYBDOPTERIN COFACTOR SULFURASE MOSC"/>
    <property type="match status" value="1"/>
</dbReference>
<dbReference type="KEGG" id="fcy:FRACYDRAFT_223299"/>
<feature type="domain" description="MOSC" evidence="1">
    <location>
        <begin position="191"/>
        <end position="358"/>
    </location>
</feature>
<dbReference type="GO" id="GO:0003824">
    <property type="term" value="F:catalytic activity"/>
    <property type="evidence" value="ECO:0007669"/>
    <property type="project" value="InterPro"/>
</dbReference>
<dbReference type="Pfam" id="PF03476">
    <property type="entry name" value="MOSC_N"/>
    <property type="match status" value="1"/>
</dbReference>
<evidence type="ECO:0000313" key="3">
    <source>
        <dbReference type="Proteomes" id="UP000095751"/>
    </source>
</evidence>
<accession>A0A1E7FVJ1</accession>
<dbReference type="AlphaFoldDB" id="A0A1E7FVJ1"/>
<dbReference type="InterPro" id="IPR005302">
    <property type="entry name" value="MoCF_Sase_C"/>
</dbReference>
<gene>
    <name evidence="2" type="ORF">FRACYDRAFT_223299</name>
</gene>
<dbReference type="SUPFAM" id="SSF141673">
    <property type="entry name" value="MOSC N-terminal domain-like"/>
    <property type="match status" value="1"/>
</dbReference>
<dbReference type="Proteomes" id="UP000095751">
    <property type="component" value="Unassembled WGS sequence"/>
</dbReference>
<reference evidence="2 3" key="1">
    <citation type="submission" date="2016-09" db="EMBL/GenBank/DDBJ databases">
        <title>Extensive genetic diversity and differential bi-allelic expression allows diatom success in the polar Southern Ocean.</title>
        <authorList>
            <consortium name="DOE Joint Genome Institute"/>
            <person name="Mock T."/>
            <person name="Otillar R.P."/>
            <person name="Strauss J."/>
            <person name="Dupont C."/>
            <person name="Frickenhaus S."/>
            <person name="Maumus F."/>
            <person name="Mcmullan M."/>
            <person name="Sanges R."/>
            <person name="Schmutz J."/>
            <person name="Toseland A."/>
            <person name="Valas R."/>
            <person name="Veluchamy A."/>
            <person name="Ward B.J."/>
            <person name="Allen A."/>
            <person name="Barry K."/>
            <person name="Falciatore A."/>
            <person name="Ferrante M."/>
            <person name="Fortunato A.E."/>
            <person name="Gloeckner G."/>
            <person name="Gruber A."/>
            <person name="Hipkin R."/>
            <person name="Janech M."/>
            <person name="Kroth P."/>
            <person name="Leese F."/>
            <person name="Lindquist E."/>
            <person name="Lyon B.R."/>
            <person name="Martin J."/>
            <person name="Mayer C."/>
            <person name="Parker M."/>
            <person name="Quesneville H."/>
            <person name="Raymond J."/>
            <person name="Uhlig C."/>
            <person name="Valentin K.U."/>
            <person name="Worden A.Z."/>
            <person name="Armbrust E.V."/>
            <person name="Bowler C."/>
            <person name="Green B."/>
            <person name="Moulton V."/>
            <person name="Van Oosterhout C."/>
            <person name="Grigoriev I."/>
        </authorList>
    </citation>
    <scope>NUCLEOTIDE SEQUENCE [LARGE SCALE GENOMIC DNA]</scope>
    <source>
        <strain evidence="2 3">CCMP1102</strain>
    </source>
</reference>
<organism evidence="2 3">
    <name type="scientific">Fragilariopsis cylindrus CCMP1102</name>
    <dbReference type="NCBI Taxonomy" id="635003"/>
    <lineage>
        <taxon>Eukaryota</taxon>
        <taxon>Sar</taxon>
        <taxon>Stramenopiles</taxon>
        <taxon>Ochrophyta</taxon>
        <taxon>Bacillariophyta</taxon>
        <taxon>Bacillariophyceae</taxon>
        <taxon>Bacillariophycidae</taxon>
        <taxon>Bacillariales</taxon>
        <taxon>Bacillariaceae</taxon>
        <taxon>Fragilariopsis</taxon>
    </lineage>
</organism>
<keyword evidence="3" id="KW-1185">Reference proteome</keyword>
<dbReference type="InParanoid" id="A0A1E7FVJ1"/>
<dbReference type="Pfam" id="PF03473">
    <property type="entry name" value="MOSC"/>
    <property type="match status" value="1"/>
</dbReference>
<dbReference type="GO" id="GO:0030151">
    <property type="term" value="F:molybdenum ion binding"/>
    <property type="evidence" value="ECO:0007669"/>
    <property type="project" value="InterPro"/>
</dbReference>
<name>A0A1E7FVJ1_9STRA</name>
<protein>
    <submittedName>
        <fullName evidence="2">MOSC-domain-containing protein</fullName>
    </submittedName>
</protein>
<dbReference type="PANTHER" id="PTHR14237:SF19">
    <property type="entry name" value="MITOCHONDRIAL AMIDOXIME REDUCING COMPONENT 1"/>
    <property type="match status" value="1"/>
</dbReference>
<dbReference type="GO" id="GO:0030170">
    <property type="term" value="F:pyridoxal phosphate binding"/>
    <property type="evidence" value="ECO:0007669"/>
    <property type="project" value="InterPro"/>
</dbReference>
<proteinExistence type="predicted"/>
<evidence type="ECO:0000313" key="2">
    <source>
        <dbReference type="EMBL" id="OEU22144.1"/>
    </source>
</evidence>
<dbReference type="OrthoDB" id="17255at2759"/>
<dbReference type="InterPro" id="IPR005303">
    <property type="entry name" value="MOCOS_middle"/>
</dbReference>